<feature type="region of interest" description="Disordered" evidence="1">
    <location>
        <begin position="380"/>
        <end position="416"/>
    </location>
</feature>
<organism evidence="5 6">
    <name type="scientific">Mediterraneibacter faecis</name>
    <dbReference type="NCBI Taxonomy" id="592978"/>
    <lineage>
        <taxon>Bacteria</taxon>
        <taxon>Bacillati</taxon>
        <taxon>Bacillota</taxon>
        <taxon>Clostridia</taxon>
        <taxon>Lachnospirales</taxon>
        <taxon>Lachnospiraceae</taxon>
        <taxon>Mediterraneibacter</taxon>
    </lineage>
</organism>
<feature type="transmembrane region" description="Helical" evidence="2">
    <location>
        <begin position="478"/>
        <end position="500"/>
    </location>
</feature>
<evidence type="ECO:0008006" key="7">
    <source>
        <dbReference type="Google" id="ProtNLM"/>
    </source>
</evidence>
<feature type="compositionally biased region" description="Acidic residues" evidence="1">
    <location>
        <begin position="391"/>
        <end position="413"/>
    </location>
</feature>
<evidence type="ECO:0000256" key="1">
    <source>
        <dbReference type="SAM" id="MobiDB-lite"/>
    </source>
</evidence>
<keyword evidence="2" id="KW-0472">Membrane</keyword>
<evidence type="ECO:0000259" key="3">
    <source>
        <dbReference type="Pfam" id="PF09822"/>
    </source>
</evidence>
<gene>
    <name evidence="5" type="ORF">GMD21_09420</name>
</gene>
<dbReference type="SUPFAM" id="SSF52317">
    <property type="entry name" value="Class I glutamine amidotransferase-like"/>
    <property type="match status" value="1"/>
</dbReference>
<dbReference type="Proteomes" id="UP000448177">
    <property type="component" value="Unassembled WGS sequence"/>
</dbReference>
<comment type="caution">
    <text evidence="5">The sequence shown here is derived from an EMBL/GenBank/DDBJ whole genome shotgun (WGS) entry which is preliminary data.</text>
</comment>
<dbReference type="Pfam" id="PF23357">
    <property type="entry name" value="DUF7088"/>
    <property type="match status" value="1"/>
</dbReference>
<evidence type="ECO:0000256" key="2">
    <source>
        <dbReference type="SAM" id="Phobius"/>
    </source>
</evidence>
<dbReference type="InterPro" id="IPR029062">
    <property type="entry name" value="Class_I_gatase-like"/>
</dbReference>
<dbReference type="AlphaFoldDB" id="A0A844KFL2"/>
<dbReference type="InterPro" id="IPR055396">
    <property type="entry name" value="DUF7088"/>
</dbReference>
<proteinExistence type="predicted"/>
<name>A0A844KFL2_9FIRM</name>
<feature type="transmembrane region" description="Helical" evidence="2">
    <location>
        <begin position="26"/>
        <end position="46"/>
    </location>
</feature>
<dbReference type="EMBL" id="WNAF01000005">
    <property type="protein sequence ID" value="MTR76888.1"/>
    <property type="molecule type" value="Genomic_DNA"/>
</dbReference>
<dbReference type="Pfam" id="PF09822">
    <property type="entry name" value="ABC_transp_aux"/>
    <property type="match status" value="1"/>
</dbReference>
<keyword evidence="2" id="KW-0812">Transmembrane</keyword>
<evidence type="ECO:0000313" key="5">
    <source>
        <dbReference type="EMBL" id="MTR76888.1"/>
    </source>
</evidence>
<evidence type="ECO:0000313" key="6">
    <source>
        <dbReference type="Proteomes" id="UP000448177"/>
    </source>
</evidence>
<feature type="compositionally biased region" description="Low complexity" evidence="1">
    <location>
        <begin position="380"/>
        <end position="390"/>
    </location>
</feature>
<reference evidence="5 6" key="1">
    <citation type="journal article" date="2019" name="Nat. Med.">
        <title>A library of human gut bacterial isolates paired with longitudinal multiomics data enables mechanistic microbiome research.</title>
        <authorList>
            <person name="Poyet M."/>
            <person name="Groussin M."/>
            <person name="Gibbons S.M."/>
            <person name="Avila-Pacheco J."/>
            <person name="Jiang X."/>
            <person name="Kearney S.M."/>
            <person name="Perrotta A.R."/>
            <person name="Berdy B."/>
            <person name="Zhao S."/>
            <person name="Lieberman T.D."/>
            <person name="Swanson P.K."/>
            <person name="Smith M."/>
            <person name="Roesemann S."/>
            <person name="Alexander J.E."/>
            <person name="Rich S.A."/>
            <person name="Livny J."/>
            <person name="Vlamakis H."/>
            <person name="Clish C."/>
            <person name="Bullock K."/>
            <person name="Deik A."/>
            <person name="Scott J."/>
            <person name="Pierce K.A."/>
            <person name="Xavier R.J."/>
            <person name="Alm E.J."/>
        </authorList>
    </citation>
    <scope>NUCLEOTIDE SEQUENCE [LARGE SCALE GENOMIC DNA]</scope>
    <source>
        <strain evidence="5 6">BIOML-A1</strain>
    </source>
</reference>
<protein>
    <recommendedName>
        <fullName evidence="7">ABC-type uncharacterized transport system domain-containing protein</fullName>
    </recommendedName>
</protein>
<sequence length="505" mass="54836">MKVDRRKKTTGKIKGMFHTSGTKHGSYSVGLTVLVIAIVIVFNLVIGQIPEAYRNLDMSSTKIYEISDTTKDLLSGLNDKVDMKVLAVKKDTDDRIKTFISKYAALSDKINVEWIDPVLHPSALTEYNASENTIVVSCEATGKTTTISFDKILVMDMSSYYYSGNASYSEFDGDGQLTSAVNYVTSDVQKTIYKVSGHGEAELSSTVTDLMSKNNYTLTELNLLMADSIPDDCDLLLMNAPTNDLSENEVTLLTNYLAAGGKVMCLLGDTSLTDFPNLASVLKVYGIEGVDGYIADPTRCYQNQPYYIFPQLNVSGDLANGISSQMVLLTNAHGMTLTDPTRDTITTSAFMETSENGYAVTESEQKQGTYELGVVATETISSGDDSSSDSSDAEATDTTTDDSESTEDSEESSTTEARLTVISAGSLIDQNITDAFSQLENTQIFMNAVSANFDGVQNLSIEAKSLGTEYNTIQHAGLFSLLVIFGIPAVILIAGFSVWFRRRKA</sequence>
<evidence type="ECO:0000259" key="4">
    <source>
        <dbReference type="Pfam" id="PF23357"/>
    </source>
</evidence>
<feature type="domain" description="ABC-type uncharacterised transport system" evidence="3">
    <location>
        <begin position="190"/>
        <end position="301"/>
    </location>
</feature>
<keyword evidence="6" id="KW-1185">Reference proteome</keyword>
<keyword evidence="2" id="KW-1133">Transmembrane helix</keyword>
<dbReference type="InterPro" id="IPR019196">
    <property type="entry name" value="ABC_transp_unknown"/>
</dbReference>
<accession>A0A844KFL2</accession>
<feature type="domain" description="DUF7088" evidence="4">
    <location>
        <begin position="61"/>
        <end position="147"/>
    </location>
</feature>